<name>A0ABU0E2M6_9FIRM</name>
<feature type="domain" description="N-acetyltransferase" evidence="1">
    <location>
        <begin position="163"/>
        <end position="313"/>
    </location>
</feature>
<dbReference type="CDD" id="cd04301">
    <property type="entry name" value="NAT_SF"/>
    <property type="match status" value="1"/>
</dbReference>
<reference evidence="2 3" key="1">
    <citation type="submission" date="2023-07" db="EMBL/GenBank/DDBJ databases">
        <title>Genomic Encyclopedia of Type Strains, Phase IV (KMG-IV): sequencing the most valuable type-strain genomes for metagenomic binning, comparative biology and taxonomic classification.</title>
        <authorList>
            <person name="Goeker M."/>
        </authorList>
    </citation>
    <scope>NUCLEOTIDE SEQUENCE [LARGE SCALE GENOMIC DNA]</scope>
    <source>
        <strain evidence="2 3">DSM 16784</strain>
    </source>
</reference>
<proteinExistence type="predicted"/>
<gene>
    <name evidence="2" type="ORF">J2S15_001894</name>
</gene>
<organism evidence="2 3">
    <name type="scientific">Breznakia pachnodae</name>
    <dbReference type="NCBI Taxonomy" id="265178"/>
    <lineage>
        <taxon>Bacteria</taxon>
        <taxon>Bacillati</taxon>
        <taxon>Bacillota</taxon>
        <taxon>Erysipelotrichia</taxon>
        <taxon>Erysipelotrichales</taxon>
        <taxon>Erysipelotrichaceae</taxon>
        <taxon>Breznakia</taxon>
    </lineage>
</organism>
<protein>
    <submittedName>
        <fullName evidence="2">N-acetylglutamate synthase-like GNAT family acetyltransferase</fullName>
    </submittedName>
</protein>
<dbReference type="RefSeq" id="WP_307407628.1">
    <property type="nucleotide sequence ID" value="NZ_JAUSUR010000003.1"/>
</dbReference>
<dbReference type="PROSITE" id="PS51186">
    <property type="entry name" value="GNAT"/>
    <property type="match status" value="1"/>
</dbReference>
<evidence type="ECO:0000259" key="1">
    <source>
        <dbReference type="PROSITE" id="PS51186"/>
    </source>
</evidence>
<comment type="caution">
    <text evidence="2">The sequence shown here is derived from an EMBL/GenBank/DDBJ whole genome shotgun (WGS) entry which is preliminary data.</text>
</comment>
<dbReference type="Proteomes" id="UP001230220">
    <property type="component" value="Unassembled WGS sequence"/>
</dbReference>
<evidence type="ECO:0000313" key="2">
    <source>
        <dbReference type="EMBL" id="MDQ0361147.1"/>
    </source>
</evidence>
<dbReference type="EMBL" id="JAUSUR010000003">
    <property type="protein sequence ID" value="MDQ0361147.1"/>
    <property type="molecule type" value="Genomic_DNA"/>
</dbReference>
<keyword evidence="3" id="KW-1185">Reference proteome</keyword>
<dbReference type="InterPro" id="IPR009267">
    <property type="entry name" value="NTP_transf_6"/>
</dbReference>
<dbReference type="Gene3D" id="3.40.630.30">
    <property type="match status" value="1"/>
</dbReference>
<dbReference type="InterPro" id="IPR000182">
    <property type="entry name" value="GNAT_dom"/>
</dbReference>
<dbReference type="Pfam" id="PF06042">
    <property type="entry name" value="NTP_transf_6"/>
    <property type="match status" value="1"/>
</dbReference>
<dbReference type="SUPFAM" id="SSF55729">
    <property type="entry name" value="Acyl-CoA N-acyltransferases (Nat)"/>
    <property type="match status" value="1"/>
</dbReference>
<dbReference type="PANTHER" id="PTHR39166:SF1">
    <property type="entry name" value="BLL1166 PROTEIN"/>
    <property type="match status" value="1"/>
</dbReference>
<dbReference type="InterPro" id="IPR016181">
    <property type="entry name" value="Acyl_CoA_acyltransferase"/>
</dbReference>
<evidence type="ECO:0000313" key="3">
    <source>
        <dbReference type="Proteomes" id="UP001230220"/>
    </source>
</evidence>
<dbReference type="PANTHER" id="PTHR39166">
    <property type="entry name" value="BLL1166 PROTEIN"/>
    <property type="match status" value="1"/>
</dbReference>
<sequence>MNQTFCELSKHPQMMELLETVESLHLNQACICAGTIRNNIWNLLSDKEVAFDADVDVVFYDPNISWEKTMEIETNLKNDHPKYKWELRNQVYMHEMNSGTEPFVSVEDALSKFPETCTAIGMYKEGNEVKIVDPLGIHDLMNFIVTPTPHFLNNKERMNVFKQRLQDKNWEKRWDEIAVVMDEDFEVAEKCAGDLLTQHAINNNKPTDKSECAYSIKRNGEIIGAITAKQFVDELHVSLLAVDNNYRGSGYGQVLLRKCEEYAASVGCKIITLTTLSFHAPEFYKKNGYTVFTTLEDVPIKGVTRYYLYKKVEG</sequence>
<accession>A0ABU0E2M6</accession>
<dbReference type="Pfam" id="PF00583">
    <property type="entry name" value="Acetyltransf_1"/>
    <property type="match status" value="1"/>
</dbReference>